<dbReference type="PROSITE" id="PS50023">
    <property type="entry name" value="LIM_DOMAIN_2"/>
    <property type="match status" value="2"/>
</dbReference>
<dbReference type="PANTHER" id="PTHR24215:SF35">
    <property type="entry name" value="MUSCLE LIM PROTEIN MLP84B"/>
    <property type="match status" value="1"/>
</dbReference>
<dbReference type="OrthoDB" id="1112565at2759"/>
<dbReference type="HOGENOM" id="CLU_003767_0_0_1"/>
<feature type="region of interest" description="Disordered" evidence="7">
    <location>
        <begin position="910"/>
        <end position="946"/>
    </location>
</feature>
<feature type="region of interest" description="Disordered" evidence="7">
    <location>
        <begin position="652"/>
        <end position="697"/>
    </location>
</feature>
<keyword evidence="2 6" id="KW-0479">Metal-binding</keyword>
<protein>
    <recommendedName>
        <fullName evidence="8">LIM zinc-binding domain-containing protein</fullName>
    </recommendedName>
</protein>
<dbReference type="GO" id="GO:0030036">
    <property type="term" value="P:actin cytoskeleton organization"/>
    <property type="evidence" value="ECO:0007669"/>
    <property type="project" value="TreeGrafter"/>
</dbReference>
<feature type="compositionally biased region" description="Polar residues" evidence="7">
    <location>
        <begin position="428"/>
        <end position="441"/>
    </location>
</feature>
<feature type="domain" description="LIM zinc-binding" evidence="8">
    <location>
        <begin position="565"/>
        <end position="642"/>
    </location>
</feature>
<feature type="region of interest" description="Disordered" evidence="7">
    <location>
        <begin position="397"/>
        <end position="462"/>
    </location>
</feature>
<organism evidence="9 10">
    <name type="scientific">Heterobasidion irregulare (strain TC 32-1)</name>
    <dbReference type="NCBI Taxonomy" id="747525"/>
    <lineage>
        <taxon>Eukaryota</taxon>
        <taxon>Fungi</taxon>
        <taxon>Dikarya</taxon>
        <taxon>Basidiomycota</taxon>
        <taxon>Agaricomycotina</taxon>
        <taxon>Agaricomycetes</taxon>
        <taxon>Russulales</taxon>
        <taxon>Bondarzewiaceae</taxon>
        <taxon>Heterobasidion</taxon>
        <taxon>Heterobasidion annosum species complex</taxon>
    </lineage>
</organism>
<dbReference type="PANTHER" id="PTHR24215">
    <property type="entry name" value="RHO-GTPASE-ACTIVATING PROTEIN LRG1"/>
    <property type="match status" value="1"/>
</dbReference>
<evidence type="ECO:0000256" key="7">
    <source>
        <dbReference type="SAM" id="MobiDB-lite"/>
    </source>
</evidence>
<dbReference type="eggNOG" id="ENOG502S54T">
    <property type="taxonomic scope" value="Eukaryota"/>
</dbReference>
<evidence type="ECO:0000313" key="9">
    <source>
        <dbReference type="EMBL" id="ETW87315.1"/>
    </source>
</evidence>
<evidence type="ECO:0000256" key="5">
    <source>
        <dbReference type="ARBA" id="ARBA00023242"/>
    </source>
</evidence>
<feature type="region of interest" description="Disordered" evidence="7">
    <location>
        <begin position="330"/>
        <end position="384"/>
    </location>
</feature>
<dbReference type="GO" id="GO:0005737">
    <property type="term" value="C:cytoplasm"/>
    <property type="evidence" value="ECO:0007669"/>
    <property type="project" value="TreeGrafter"/>
</dbReference>
<feature type="region of interest" description="Disordered" evidence="7">
    <location>
        <begin position="741"/>
        <end position="764"/>
    </location>
</feature>
<feature type="compositionally biased region" description="Polar residues" evidence="7">
    <location>
        <begin position="825"/>
        <end position="834"/>
    </location>
</feature>
<dbReference type="Gene3D" id="2.10.110.10">
    <property type="entry name" value="Cysteine Rich Protein"/>
    <property type="match status" value="3"/>
</dbReference>
<feature type="region of interest" description="Disordered" evidence="7">
    <location>
        <begin position="33"/>
        <end position="115"/>
    </location>
</feature>
<keyword evidence="10" id="KW-1185">Reference proteome</keyword>
<keyword evidence="3" id="KW-0677">Repeat</keyword>
<feature type="region of interest" description="Disordered" evidence="7">
    <location>
        <begin position="479"/>
        <end position="520"/>
    </location>
</feature>
<dbReference type="GeneID" id="20671916"/>
<feature type="compositionally biased region" description="Low complexity" evidence="7">
    <location>
        <begin position="485"/>
        <end position="498"/>
    </location>
</feature>
<dbReference type="RefSeq" id="XP_009541231.1">
    <property type="nucleotide sequence ID" value="XM_009542936.1"/>
</dbReference>
<dbReference type="GO" id="GO:0005634">
    <property type="term" value="C:nucleus"/>
    <property type="evidence" value="ECO:0007669"/>
    <property type="project" value="UniProtKB-SubCell"/>
</dbReference>
<feature type="domain" description="LIM zinc-binding" evidence="8">
    <location>
        <begin position="183"/>
        <end position="247"/>
    </location>
</feature>
<evidence type="ECO:0000256" key="2">
    <source>
        <dbReference type="ARBA" id="ARBA00022723"/>
    </source>
</evidence>
<dbReference type="EMBL" id="KI925454">
    <property type="protein sequence ID" value="ETW87315.1"/>
    <property type="molecule type" value="Genomic_DNA"/>
</dbReference>
<feature type="compositionally biased region" description="Polar residues" evidence="7">
    <location>
        <begin position="916"/>
        <end position="934"/>
    </location>
</feature>
<dbReference type="STRING" id="747525.W4KPL7"/>
<keyword evidence="6" id="KW-0440">LIM domain</keyword>
<keyword evidence="5" id="KW-0539">Nucleus</keyword>
<evidence type="ECO:0000256" key="1">
    <source>
        <dbReference type="ARBA" id="ARBA00004123"/>
    </source>
</evidence>
<dbReference type="GO" id="GO:0046872">
    <property type="term" value="F:metal ion binding"/>
    <property type="evidence" value="ECO:0007669"/>
    <property type="project" value="UniProtKB-KW"/>
</dbReference>
<feature type="compositionally biased region" description="Gly residues" evidence="7">
    <location>
        <begin position="835"/>
        <end position="845"/>
    </location>
</feature>
<evidence type="ECO:0000256" key="4">
    <source>
        <dbReference type="ARBA" id="ARBA00022833"/>
    </source>
</evidence>
<evidence type="ECO:0000256" key="3">
    <source>
        <dbReference type="ARBA" id="ARBA00022737"/>
    </source>
</evidence>
<evidence type="ECO:0000256" key="6">
    <source>
        <dbReference type="PROSITE-ProRule" id="PRU00125"/>
    </source>
</evidence>
<evidence type="ECO:0000313" key="10">
    <source>
        <dbReference type="Proteomes" id="UP000030671"/>
    </source>
</evidence>
<dbReference type="KEGG" id="hir:HETIRDRAFT_378186"/>
<feature type="compositionally biased region" description="Polar residues" evidence="7">
    <location>
        <begin position="54"/>
        <end position="95"/>
    </location>
</feature>
<dbReference type="PROSITE" id="PS00478">
    <property type="entry name" value="LIM_DOMAIN_1"/>
    <property type="match status" value="1"/>
</dbReference>
<dbReference type="SMART" id="SM00132">
    <property type="entry name" value="LIM"/>
    <property type="match status" value="3"/>
</dbReference>
<feature type="region of interest" description="Disordered" evidence="7">
    <location>
        <begin position="794"/>
        <end position="845"/>
    </location>
</feature>
<sequence length="970" mass="102590">MGFCRRCGDIVTGPKCKCGGTAVAPVVKWNQNAAKPSTPDRWSQTYTKEKPSSRSRSATVDTPSSVASTQATSRFPRPSSTIGSRVNEHIASTTQSRPSSPLKHSSSLLDNPSSGILPSPYTSELSKVYGSVLQPKESLDSYHCHTCSAPFPPDATIYPDPRDESGTRFMCRACFVVNGGSKGDCPACHRPVLILKSEGGFVENAGKVWHKRCFQCAGCGRNIGDSPMVDLLGQPSCADCFDSCLKRTHDSPSLDRNDGVSGYGGLRSSRRQSREGSPALEELVQRLGILKSRESTPVKDDAKPRTSIGFQNSSVIDDVFTSPRGRAALGFDDASPSSQRVQVIDDGTHIRRPYNRFMTPEADEGSPRSGGGSPRLSGSPKPTQEAIEEMKRRFLRQAGSPALERDSDFASSADSTPRATPKAKAMLSNINTESPTSQKASPISRIPVRTTNLSGGPPLRSRASFSSLKQDIESVISVPSTPELSSDFSDTTTQSSAPSSPPSYSPPSRHDGYAIKSRPSLSDMRIATHYTGETIKSTYSLSTAPSSVSFQKGDPQSASGPVADTKCAKCSLPLFSVRGGGRYVTVPEPSSTGAAPRTYHTDCFRCRICDGVFEEKEKGQAVFVRGVRGACHLDCAPKEKITVRPLNTSTTYSLPLAPVSTTPTSTPAPPSYSSSASPYSSSRYTAPPPSAPATSTSFPRFGSSTACPGCHQAVSLMERGVVPGPQGIRWHATCLICGGKEAKGRGGRRKDGKPGCGKKLDSSAKRDSEEGSVWCRECLLLLPVSARAPHASPIRATPLHTSQPTHTGTSSNSTGTFGRIAPQYTGGTSITRQHTGGGAIAPQYTGGGNIARQYTDGSTIARQYTGGSTIARQYTGSATIPRQHTGGTTIARQLTGLSGGHDSALLRQLTGGGLSPTRQLTTSPTKTIGRQFTGGSAAGGAVRPRPKSVIGMRDEGRGMFLVRQMTGGGL</sequence>
<feature type="compositionally biased region" description="Polar residues" evidence="7">
    <location>
        <begin position="409"/>
        <end position="418"/>
    </location>
</feature>
<dbReference type="GO" id="GO:0030695">
    <property type="term" value="F:GTPase regulator activity"/>
    <property type="evidence" value="ECO:0007669"/>
    <property type="project" value="UniProtKB-ARBA"/>
</dbReference>
<evidence type="ECO:0000259" key="8">
    <source>
        <dbReference type="PROSITE" id="PS50023"/>
    </source>
</evidence>
<keyword evidence="4 6" id="KW-0862">Zinc</keyword>
<feature type="region of interest" description="Disordered" evidence="7">
    <location>
        <begin position="255"/>
        <end position="279"/>
    </location>
</feature>
<feature type="compositionally biased region" description="Low complexity" evidence="7">
    <location>
        <begin position="805"/>
        <end position="818"/>
    </location>
</feature>
<dbReference type="CDD" id="cd08368">
    <property type="entry name" value="LIM"/>
    <property type="match status" value="1"/>
</dbReference>
<feature type="compositionally biased region" description="Low complexity" evidence="7">
    <location>
        <begin position="96"/>
        <end position="109"/>
    </location>
</feature>
<accession>W4KPL7</accession>
<dbReference type="Proteomes" id="UP000030671">
    <property type="component" value="Unassembled WGS sequence"/>
</dbReference>
<dbReference type="InterPro" id="IPR001781">
    <property type="entry name" value="Znf_LIM"/>
</dbReference>
<gene>
    <name evidence="9" type="ORF">HETIRDRAFT_378186</name>
</gene>
<dbReference type="InParanoid" id="W4KPL7"/>
<reference evidence="9 10" key="1">
    <citation type="journal article" date="2012" name="New Phytol.">
        <title>Insight into trade-off between wood decay and parasitism from the genome of a fungal forest pathogen.</title>
        <authorList>
            <person name="Olson A."/>
            <person name="Aerts A."/>
            <person name="Asiegbu F."/>
            <person name="Belbahri L."/>
            <person name="Bouzid O."/>
            <person name="Broberg A."/>
            <person name="Canback B."/>
            <person name="Coutinho P.M."/>
            <person name="Cullen D."/>
            <person name="Dalman K."/>
            <person name="Deflorio G."/>
            <person name="van Diepen L.T."/>
            <person name="Dunand C."/>
            <person name="Duplessis S."/>
            <person name="Durling M."/>
            <person name="Gonthier P."/>
            <person name="Grimwood J."/>
            <person name="Fossdal C.G."/>
            <person name="Hansson D."/>
            <person name="Henrissat B."/>
            <person name="Hietala A."/>
            <person name="Himmelstrand K."/>
            <person name="Hoffmeister D."/>
            <person name="Hogberg N."/>
            <person name="James T.Y."/>
            <person name="Karlsson M."/>
            <person name="Kohler A."/>
            <person name="Kues U."/>
            <person name="Lee Y.H."/>
            <person name="Lin Y.C."/>
            <person name="Lind M."/>
            <person name="Lindquist E."/>
            <person name="Lombard V."/>
            <person name="Lucas S."/>
            <person name="Lunden K."/>
            <person name="Morin E."/>
            <person name="Murat C."/>
            <person name="Park J."/>
            <person name="Raffaello T."/>
            <person name="Rouze P."/>
            <person name="Salamov A."/>
            <person name="Schmutz J."/>
            <person name="Solheim H."/>
            <person name="Stahlberg J."/>
            <person name="Velez H."/>
            <person name="de Vries R.P."/>
            <person name="Wiebenga A."/>
            <person name="Woodward S."/>
            <person name="Yakovlev I."/>
            <person name="Garbelotto M."/>
            <person name="Martin F."/>
            <person name="Grigoriev I.V."/>
            <person name="Stenlid J."/>
        </authorList>
    </citation>
    <scope>NUCLEOTIDE SEQUENCE [LARGE SCALE GENOMIC DNA]</scope>
    <source>
        <strain evidence="9 10">TC 32-1</strain>
    </source>
</reference>
<dbReference type="AlphaFoldDB" id="W4KPL7"/>
<proteinExistence type="predicted"/>
<name>W4KPL7_HETIT</name>
<comment type="subcellular location">
    <subcellularLocation>
        <location evidence="1">Nucleus</location>
    </subcellularLocation>
</comment>
<feature type="compositionally biased region" description="Polar residues" evidence="7">
    <location>
        <begin position="33"/>
        <end position="46"/>
    </location>
</feature>
<dbReference type="Pfam" id="PF00412">
    <property type="entry name" value="LIM"/>
    <property type="match status" value="1"/>
</dbReference>
<feature type="compositionally biased region" description="Low complexity" evidence="7">
    <location>
        <begin position="653"/>
        <end position="685"/>
    </location>
</feature>